<dbReference type="EMBL" id="NNAY01003317">
    <property type="protein sequence ID" value="OXU19636.1"/>
    <property type="molecule type" value="Genomic_DNA"/>
</dbReference>
<dbReference type="Proteomes" id="UP000215335">
    <property type="component" value="Unassembled WGS sequence"/>
</dbReference>
<dbReference type="AlphaFoldDB" id="A0A232EMR1"/>
<reference evidence="1 2" key="1">
    <citation type="journal article" date="2017" name="Curr. Biol.">
        <title>The Evolution of Venom by Co-option of Single-Copy Genes.</title>
        <authorList>
            <person name="Martinson E.O."/>
            <person name="Mrinalini"/>
            <person name="Kelkar Y.D."/>
            <person name="Chang C.H."/>
            <person name="Werren J.H."/>
        </authorList>
    </citation>
    <scope>NUCLEOTIDE SEQUENCE [LARGE SCALE GENOMIC DNA]</scope>
    <source>
        <strain evidence="1 2">Alberta</strain>
        <tissue evidence="1">Whole body</tissue>
    </source>
</reference>
<dbReference type="OrthoDB" id="7446692at2759"/>
<proteinExistence type="predicted"/>
<name>A0A232EMR1_9HYME</name>
<evidence type="ECO:0008006" key="3">
    <source>
        <dbReference type="Google" id="ProtNLM"/>
    </source>
</evidence>
<sequence length="184" mass="21403">MMLVLVQQNKKSEPMKRLALGSSLFMRDCKIMHEHVHVCVNISDFRALRRSFFRHKGLHLIKSALIVAPHGYILDNHGLYFSDAQNNDAAMLQNEWNSDEDLNNWFQKGDIFVVDRGYRDIISVLKNFGLVRKMSLLLEAGEYQLTTEDANEALNGHLKSKFKYLGLFNRFTFFEILSGRNKYI</sequence>
<comment type="caution">
    <text evidence="1">The sequence shown here is derived from an EMBL/GenBank/DDBJ whole genome shotgun (WGS) entry which is preliminary data.</text>
</comment>
<accession>A0A232EMR1</accession>
<gene>
    <name evidence="1" type="ORF">TSAR_011926</name>
</gene>
<evidence type="ECO:0000313" key="1">
    <source>
        <dbReference type="EMBL" id="OXU19636.1"/>
    </source>
</evidence>
<evidence type="ECO:0000313" key="2">
    <source>
        <dbReference type="Proteomes" id="UP000215335"/>
    </source>
</evidence>
<organism evidence="1 2">
    <name type="scientific">Trichomalopsis sarcophagae</name>
    <dbReference type="NCBI Taxonomy" id="543379"/>
    <lineage>
        <taxon>Eukaryota</taxon>
        <taxon>Metazoa</taxon>
        <taxon>Ecdysozoa</taxon>
        <taxon>Arthropoda</taxon>
        <taxon>Hexapoda</taxon>
        <taxon>Insecta</taxon>
        <taxon>Pterygota</taxon>
        <taxon>Neoptera</taxon>
        <taxon>Endopterygota</taxon>
        <taxon>Hymenoptera</taxon>
        <taxon>Apocrita</taxon>
        <taxon>Proctotrupomorpha</taxon>
        <taxon>Chalcidoidea</taxon>
        <taxon>Pteromalidae</taxon>
        <taxon>Pteromalinae</taxon>
        <taxon>Trichomalopsis</taxon>
    </lineage>
</organism>
<keyword evidence="2" id="KW-1185">Reference proteome</keyword>
<protein>
    <recommendedName>
        <fullName evidence="3">DDE Tnp4 domain-containing protein</fullName>
    </recommendedName>
</protein>